<evidence type="ECO:0008006" key="3">
    <source>
        <dbReference type="Google" id="ProtNLM"/>
    </source>
</evidence>
<dbReference type="HOGENOM" id="CLU_2311020_0_0_1"/>
<organism evidence="2">
    <name type="scientific">Selaginella moellendorffii</name>
    <name type="common">Spikemoss</name>
    <dbReference type="NCBI Taxonomy" id="88036"/>
    <lineage>
        <taxon>Eukaryota</taxon>
        <taxon>Viridiplantae</taxon>
        <taxon>Streptophyta</taxon>
        <taxon>Embryophyta</taxon>
        <taxon>Tracheophyta</taxon>
        <taxon>Lycopodiopsida</taxon>
        <taxon>Selaginellales</taxon>
        <taxon>Selaginellaceae</taxon>
        <taxon>Selaginella</taxon>
    </lineage>
</organism>
<keyword evidence="2" id="KW-1185">Reference proteome</keyword>
<reference evidence="1 2" key="1">
    <citation type="journal article" date="2011" name="Science">
        <title>The Selaginella genome identifies genetic changes associated with the evolution of vascular plants.</title>
        <authorList>
            <person name="Banks J.A."/>
            <person name="Nishiyama T."/>
            <person name="Hasebe M."/>
            <person name="Bowman J.L."/>
            <person name="Gribskov M."/>
            <person name="dePamphilis C."/>
            <person name="Albert V.A."/>
            <person name="Aono N."/>
            <person name="Aoyama T."/>
            <person name="Ambrose B.A."/>
            <person name="Ashton N.W."/>
            <person name="Axtell M.J."/>
            <person name="Barker E."/>
            <person name="Barker M.S."/>
            <person name="Bennetzen J.L."/>
            <person name="Bonawitz N.D."/>
            <person name="Chapple C."/>
            <person name="Cheng C."/>
            <person name="Correa L.G."/>
            <person name="Dacre M."/>
            <person name="DeBarry J."/>
            <person name="Dreyer I."/>
            <person name="Elias M."/>
            <person name="Engstrom E.M."/>
            <person name="Estelle M."/>
            <person name="Feng L."/>
            <person name="Finet C."/>
            <person name="Floyd S.K."/>
            <person name="Frommer W.B."/>
            <person name="Fujita T."/>
            <person name="Gramzow L."/>
            <person name="Gutensohn M."/>
            <person name="Harholt J."/>
            <person name="Hattori M."/>
            <person name="Heyl A."/>
            <person name="Hirai T."/>
            <person name="Hiwatashi Y."/>
            <person name="Ishikawa M."/>
            <person name="Iwata M."/>
            <person name="Karol K.G."/>
            <person name="Koehler B."/>
            <person name="Kolukisaoglu U."/>
            <person name="Kubo M."/>
            <person name="Kurata T."/>
            <person name="Lalonde S."/>
            <person name="Li K."/>
            <person name="Li Y."/>
            <person name="Litt A."/>
            <person name="Lyons E."/>
            <person name="Manning G."/>
            <person name="Maruyama T."/>
            <person name="Michael T.P."/>
            <person name="Mikami K."/>
            <person name="Miyazaki S."/>
            <person name="Morinaga S."/>
            <person name="Murata T."/>
            <person name="Mueller-Roeber B."/>
            <person name="Nelson D.R."/>
            <person name="Obara M."/>
            <person name="Oguri Y."/>
            <person name="Olmstead R.G."/>
            <person name="Onodera N."/>
            <person name="Petersen B.L."/>
            <person name="Pils B."/>
            <person name="Prigge M."/>
            <person name="Rensing S.A."/>
            <person name="Riano-Pachon D.M."/>
            <person name="Roberts A.W."/>
            <person name="Sato Y."/>
            <person name="Scheller H.V."/>
            <person name="Schulz B."/>
            <person name="Schulz C."/>
            <person name="Shakirov E.V."/>
            <person name="Shibagaki N."/>
            <person name="Shinohara N."/>
            <person name="Shippen D.E."/>
            <person name="Soerensen I."/>
            <person name="Sotooka R."/>
            <person name="Sugimoto N."/>
            <person name="Sugita M."/>
            <person name="Sumikawa N."/>
            <person name="Tanurdzic M."/>
            <person name="Theissen G."/>
            <person name="Ulvskov P."/>
            <person name="Wakazuki S."/>
            <person name="Weng J.K."/>
            <person name="Willats W.W."/>
            <person name="Wipf D."/>
            <person name="Wolf P.G."/>
            <person name="Yang L."/>
            <person name="Zimmer A.D."/>
            <person name="Zhu Q."/>
            <person name="Mitros T."/>
            <person name="Hellsten U."/>
            <person name="Loque D."/>
            <person name="Otillar R."/>
            <person name="Salamov A."/>
            <person name="Schmutz J."/>
            <person name="Shapiro H."/>
            <person name="Lindquist E."/>
            <person name="Lucas S."/>
            <person name="Rokhsar D."/>
            <person name="Grigoriev I.V."/>
        </authorList>
    </citation>
    <scope>NUCLEOTIDE SEQUENCE [LARGE SCALE GENOMIC DNA]</scope>
</reference>
<dbReference type="KEGG" id="smo:SELMODRAFT_416839"/>
<accession>D8S0K2</accession>
<protein>
    <recommendedName>
        <fullName evidence="3">Retrotransposon gag domain-containing protein</fullName>
    </recommendedName>
</protein>
<dbReference type="Proteomes" id="UP000001514">
    <property type="component" value="Unassembled WGS sequence"/>
</dbReference>
<sequence length="100" mass="11461">MVQRAWGWLSGDLFCISMVQYLKQDDLGLEKYIEKFGMLSSHVPNNYTEEVQKDYFMNGLQDKGMRDHLKTSKVSHVLRTRGPNMGQAPLKTRLKVAVGV</sequence>
<dbReference type="Gramene" id="EFJ21943">
    <property type="protein sequence ID" value="EFJ21943"/>
    <property type="gene ID" value="SELMODRAFT_416839"/>
</dbReference>
<evidence type="ECO:0000313" key="1">
    <source>
        <dbReference type="EMBL" id="EFJ21943.1"/>
    </source>
</evidence>
<dbReference type="InParanoid" id="D8S0K2"/>
<proteinExistence type="predicted"/>
<dbReference type="AlphaFoldDB" id="D8S0K2"/>
<name>D8S0K2_SELML</name>
<gene>
    <name evidence="1" type="ORF">SELMODRAFT_416839</name>
</gene>
<evidence type="ECO:0000313" key="2">
    <source>
        <dbReference type="Proteomes" id="UP000001514"/>
    </source>
</evidence>
<dbReference type="EMBL" id="GL377597">
    <property type="protein sequence ID" value="EFJ21943.1"/>
    <property type="molecule type" value="Genomic_DNA"/>
</dbReference>